<keyword evidence="15" id="KW-1185">Reference proteome</keyword>
<dbReference type="CDD" id="cd00383">
    <property type="entry name" value="trans_reg_C"/>
    <property type="match status" value="1"/>
</dbReference>
<evidence type="ECO:0000256" key="9">
    <source>
        <dbReference type="ARBA" id="ARBA00023316"/>
    </source>
</evidence>
<dbReference type="InterPro" id="IPR016032">
    <property type="entry name" value="Sig_transdc_resp-reg_C-effctor"/>
</dbReference>
<keyword evidence="8" id="KW-0046">Antibiotic resistance</keyword>
<dbReference type="GO" id="GO:0006355">
    <property type="term" value="P:regulation of DNA-templated transcription"/>
    <property type="evidence" value="ECO:0007669"/>
    <property type="project" value="InterPro"/>
</dbReference>
<feature type="modified residue" description="4-aspartylphosphate" evidence="10">
    <location>
        <position position="52"/>
    </location>
</feature>
<evidence type="ECO:0000259" key="12">
    <source>
        <dbReference type="PROSITE" id="PS50110"/>
    </source>
</evidence>
<evidence type="ECO:0000256" key="3">
    <source>
        <dbReference type="ARBA" id="ARBA00023012"/>
    </source>
</evidence>
<organism evidence="14 15">
    <name type="scientific">Enterococcus devriesei</name>
    <dbReference type="NCBI Taxonomy" id="319970"/>
    <lineage>
        <taxon>Bacteria</taxon>
        <taxon>Bacillati</taxon>
        <taxon>Bacillota</taxon>
        <taxon>Bacilli</taxon>
        <taxon>Lactobacillales</taxon>
        <taxon>Enterococcaceae</taxon>
        <taxon>Enterococcus</taxon>
    </lineage>
</organism>
<evidence type="ECO:0000256" key="6">
    <source>
        <dbReference type="ARBA" id="ARBA00023159"/>
    </source>
</evidence>
<keyword evidence="7" id="KW-0804">Transcription</keyword>
<feature type="domain" description="OmpR/PhoB-type" evidence="13">
    <location>
        <begin position="128"/>
        <end position="229"/>
    </location>
</feature>
<dbReference type="InterPro" id="IPR001867">
    <property type="entry name" value="OmpR/PhoB-type_DNA-bd"/>
</dbReference>
<feature type="domain" description="Response regulatory" evidence="12">
    <location>
        <begin position="3"/>
        <end position="117"/>
    </location>
</feature>
<dbReference type="GO" id="GO:0046677">
    <property type="term" value="P:response to antibiotic"/>
    <property type="evidence" value="ECO:0007669"/>
    <property type="project" value="UniProtKB-KW"/>
</dbReference>
<evidence type="ECO:0000256" key="8">
    <source>
        <dbReference type="ARBA" id="ARBA00023251"/>
    </source>
</evidence>
<keyword evidence="3" id="KW-0902">Two-component regulatory system</keyword>
<dbReference type="SUPFAM" id="SSF46894">
    <property type="entry name" value="C-terminal effector domain of the bipartite response regulators"/>
    <property type="match status" value="1"/>
</dbReference>
<evidence type="ECO:0000259" key="13">
    <source>
        <dbReference type="PROSITE" id="PS51755"/>
    </source>
</evidence>
<evidence type="ECO:0000256" key="2">
    <source>
        <dbReference type="ARBA" id="ARBA00022553"/>
    </source>
</evidence>
<keyword evidence="1" id="KW-0678">Repressor</keyword>
<dbReference type="PANTHER" id="PTHR48111:SF2">
    <property type="entry name" value="RESPONSE REGULATOR SAER"/>
    <property type="match status" value="1"/>
</dbReference>
<dbReference type="AlphaFoldDB" id="A0A1L8SU20"/>
<dbReference type="GO" id="GO:0005829">
    <property type="term" value="C:cytosol"/>
    <property type="evidence" value="ECO:0007669"/>
    <property type="project" value="TreeGrafter"/>
</dbReference>
<evidence type="ECO:0000256" key="4">
    <source>
        <dbReference type="ARBA" id="ARBA00023015"/>
    </source>
</evidence>
<dbReference type="CDD" id="cd17574">
    <property type="entry name" value="REC_OmpR"/>
    <property type="match status" value="1"/>
</dbReference>
<dbReference type="STRING" id="319970.RV00_GL002690"/>
<keyword evidence="5 11" id="KW-0238">DNA-binding</keyword>
<evidence type="ECO:0000256" key="11">
    <source>
        <dbReference type="PROSITE-ProRule" id="PRU01091"/>
    </source>
</evidence>
<evidence type="ECO:0000256" key="7">
    <source>
        <dbReference type="ARBA" id="ARBA00023163"/>
    </source>
</evidence>
<comment type="caution">
    <text evidence="14">The sequence shown here is derived from an EMBL/GenBank/DDBJ whole genome shotgun (WGS) entry which is preliminary data.</text>
</comment>
<evidence type="ECO:0000313" key="14">
    <source>
        <dbReference type="EMBL" id="OJG35505.1"/>
    </source>
</evidence>
<evidence type="ECO:0000256" key="5">
    <source>
        <dbReference type="ARBA" id="ARBA00023125"/>
    </source>
</evidence>
<name>A0A1L8SU20_9ENTE</name>
<dbReference type="Gene3D" id="6.10.250.690">
    <property type="match status" value="1"/>
</dbReference>
<dbReference type="PROSITE" id="PS50110">
    <property type="entry name" value="RESPONSE_REGULATORY"/>
    <property type="match status" value="1"/>
</dbReference>
<dbReference type="SUPFAM" id="SSF52172">
    <property type="entry name" value="CheY-like"/>
    <property type="match status" value="1"/>
</dbReference>
<dbReference type="Proteomes" id="UP000183700">
    <property type="component" value="Unassembled WGS sequence"/>
</dbReference>
<keyword evidence="2 10" id="KW-0597">Phosphoprotein</keyword>
<dbReference type="GO" id="GO:0000156">
    <property type="term" value="F:phosphorelay response regulator activity"/>
    <property type="evidence" value="ECO:0007669"/>
    <property type="project" value="TreeGrafter"/>
</dbReference>
<keyword evidence="6" id="KW-0010">Activator</keyword>
<dbReference type="FunFam" id="3.40.50.2300:FF:000001">
    <property type="entry name" value="DNA-binding response regulator PhoB"/>
    <property type="match status" value="1"/>
</dbReference>
<dbReference type="Pfam" id="PF00072">
    <property type="entry name" value="Response_reg"/>
    <property type="match status" value="1"/>
</dbReference>
<dbReference type="InterPro" id="IPR036388">
    <property type="entry name" value="WH-like_DNA-bd_sf"/>
</dbReference>
<dbReference type="SMART" id="SM00862">
    <property type="entry name" value="Trans_reg_C"/>
    <property type="match status" value="1"/>
</dbReference>
<dbReference type="PROSITE" id="PS51755">
    <property type="entry name" value="OMPR_PHOB"/>
    <property type="match status" value="1"/>
</dbReference>
<keyword evidence="9" id="KW-0961">Cell wall biogenesis/degradation</keyword>
<accession>A0A1L8SU20</accession>
<dbReference type="GO" id="GO:0032993">
    <property type="term" value="C:protein-DNA complex"/>
    <property type="evidence" value="ECO:0007669"/>
    <property type="project" value="TreeGrafter"/>
</dbReference>
<dbReference type="EMBL" id="JXKM01000006">
    <property type="protein sequence ID" value="OJG35505.1"/>
    <property type="molecule type" value="Genomic_DNA"/>
</dbReference>
<protein>
    <recommendedName>
        <fullName evidence="16">Two-component system response regulator receiver protein</fullName>
    </recommendedName>
</protein>
<dbReference type="GO" id="GO:0071555">
    <property type="term" value="P:cell wall organization"/>
    <property type="evidence" value="ECO:0007669"/>
    <property type="project" value="UniProtKB-KW"/>
</dbReference>
<dbReference type="FunFam" id="1.10.10.10:FF:000018">
    <property type="entry name" value="DNA-binding response regulator ResD"/>
    <property type="match status" value="1"/>
</dbReference>
<sequence>MQKILVVDDEKAILEIVSRYLAREGYKVFAANNGKEALAFFEKETLDLIITDIMMPEMDGYDFIEKVLEKADDTPFIFVSAKDQEKDKIFSLTLGADDFITKPFSPRELTLRVKNILRRVGSQEERKENTIEAGPFKIDEDKFQATLYDHSLDLSIKEFQLLLLFLRDIGKVFPKSELYEKIWQSEYFDDANTLNVHIHSLREKLATTADGLPYPHIQTVWGLGYKMEE</sequence>
<gene>
    <name evidence="14" type="ORF">RV00_GL002690</name>
</gene>
<evidence type="ECO:0000256" key="1">
    <source>
        <dbReference type="ARBA" id="ARBA00022491"/>
    </source>
</evidence>
<dbReference type="Gene3D" id="1.10.10.10">
    <property type="entry name" value="Winged helix-like DNA-binding domain superfamily/Winged helix DNA-binding domain"/>
    <property type="match status" value="1"/>
</dbReference>
<dbReference type="InterPro" id="IPR039420">
    <property type="entry name" value="WalR-like"/>
</dbReference>
<dbReference type="GO" id="GO:0000976">
    <property type="term" value="F:transcription cis-regulatory region binding"/>
    <property type="evidence" value="ECO:0007669"/>
    <property type="project" value="TreeGrafter"/>
</dbReference>
<reference evidence="14 15" key="1">
    <citation type="submission" date="2014-12" db="EMBL/GenBank/DDBJ databases">
        <title>Draft genome sequences of 29 type strains of Enterococci.</title>
        <authorList>
            <person name="Zhong Z."/>
            <person name="Sun Z."/>
            <person name="Liu W."/>
            <person name="Zhang W."/>
            <person name="Zhang H."/>
        </authorList>
    </citation>
    <scope>NUCLEOTIDE SEQUENCE [LARGE SCALE GENOMIC DNA]</scope>
    <source>
        <strain evidence="14 15">DSM 22802</strain>
    </source>
</reference>
<dbReference type="Gene3D" id="3.40.50.2300">
    <property type="match status" value="1"/>
</dbReference>
<dbReference type="OrthoDB" id="9790442at2"/>
<dbReference type="PANTHER" id="PTHR48111">
    <property type="entry name" value="REGULATOR OF RPOS"/>
    <property type="match status" value="1"/>
</dbReference>
<evidence type="ECO:0000313" key="15">
    <source>
        <dbReference type="Proteomes" id="UP000183700"/>
    </source>
</evidence>
<dbReference type="Pfam" id="PF00486">
    <property type="entry name" value="Trans_reg_C"/>
    <property type="match status" value="1"/>
</dbReference>
<keyword evidence="4" id="KW-0805">Transcription regulation</keyword>
<dbReference type="InterPro" id="IPR011006">
    <property type="entry name" value="CheY-like_superfamily"/>
</dbReference>
<dbReference type="SMART" id="SM00448">
    <property type="entry name" value="REC"/>
    <property type="match status" value="1"/>
</dbReference>
<dbReference type="InterPro" id="IPR001789">
    <property type="entry name" value="Sig_transdc_resp-reg_receiver"/>
</dbReference>
<dbReference type="RefSeq" id="WP_071862474.1">
    <property type="nucleotide sequence ID" value="NZ_CAURXW010000005.1"/>
</dbReference>
<feature type="DNA-binding region" description="OmpR/PhoB-type" evidence="11">
    <location>
        <begin position="128"/>
        <end position="229"/>
    </location>
</feature>
<proteinExistence type="predicted"/>
<evidence type="ECO:0000256" key="10">
    <source>
        <dbReference type="PROSITE-ProRule" id="PRU00169"/>
    </source>
</evidence>
<evidence type="ECO:0008006" key="16">
    <source>
        <dbReference type="Google" id="ProtNLM"/>
    </source>
</evidence>